<dbReference type="InterPro" id="IPR010982">
    <property type="entry name" value="Lambda_DNA-bd_dom_sf"/>
</dbReference>
<sequence>MSDGGKSNKDIAKRLVALREALGKNQTAFAALIEVSQPAMNNYERGIRRPDLDVAFRIQLRTGVTLDWIYLGKRDGLPGQLLELLPDLSERMVG</sequence>
<proteinExistence type="predicted"/>
<gene>
    <name evidence="2" type="ORF">J1C56_01845</name>
</gene>
<dbReference type="SUPFAM" id="SSF47413">
    <property type="entry name" value="lambda repressor-like DNA-binding domains"/>
    <property type="match status" value="1"/>
</dbReference>
<dbReference type="Pfam" id="PF01381">
    <property type="entry name" value="HTH_3"/>
    <property type="match status" value="1"/>
</dbReference>
<dbReference type="Gene3D" id="1.10.260.40">
    <property type="entry name" value="lambda repressor-like DNA-binding domains"/>
    <property type="match status" value="1"/>
</dbReference>
<comment type="caution">
    <text evidence="2">The sequence shown here is derived from an EMBL/GenBank/DDBJ whole genome shotgun (WGS) entry which is preliminary data.</text>
</comment>
<dbReference type="Proteomes" id="UP001138921">
    <property type="component" value="Unassembled WGS sequence"/>
</dbReference>
<evidence type="ECO:0000313" key="2">
    <source>
        <dbReference type="EMBL" id="MBT1154327.1"/>
    </source>
</evidence>
<dbReference type="EMBL" id="JAFLWW010000001">
    <property type="protein sequence ID" value="MBT1154327.1"/>
    <property type="molecule type" value="Genomic_DNA"/>
</dbReference>
<dbReference type="InterPro" id="IPR001387">
    <property type="entry name" value="Cro/C1-type_HTH"/>
</dbReference>
<reference evidence="2" key="2">
    <citation type="submission" date="2021-03" db="EMBL/GenBank/DDBJ databases">
        <authorList>
            <person name="Artuso I."/>
            <person name="Turrini P."/>
            <person name="Pirolo M."/>
            <person name="Lugli G.A."/>
            <person name="Ventura M."/>
            <person name="Visca P."/>
        </authorList>
    </citation>
    <scope>NUCLEOTIDE SEQUENCE</scope>
    <source>
        <strain evidence="2">LMG 26462</strain>
    </source>
</reference>
<reference evidence="2" key="1">
    <citation type="journal article" date="2021" name="Microorganisms">
        <title>Phylogenomic Reconstruction and Metabolic Potential of the Genus Aminobacter.</title>
        <authorList>
            <person name="Artuso I."/>
            <person name="Turrini P."/>
            <person name="Pirolo M."/>
            <person name="Lugli G.A."/>
            <person name="Ventura M."/>
            <person name="Visca P."/>
        </authorList>
    </citation>
    <scope>NUCLEOTIDE SEQUENCE</scope>
    <source>
        <strain evidence="2">LMG 26462</strain>
    </source>
</reference>
<evidence type="ECO:0000259" key="1">
    <source>
        <dbReference type="PROSITE" id="PS50943"/>
    </source>
</evidence>
<dbReference type="CDD" id="cd00093">
    <property type="entry name" value="HTH_XRE"/>
    <property type="match status" value="1"/>
</dbReference>
<dbReference type="AlphaFoldDB" id="A0A9X1A7G9"/>
<feature type="domain" description="HTH cro/C1-type" evidence="1">
    <location>
        <begin position="15"/>
        <end position="69"/>
    </location>
</feature>
<accession>A0A9X1A7G9</accession>
<name>A0A9X1A7G9_9HYPH</name>
<dbReference type="RefSeq" id="WP_214385450.1">
    <property type="nucleotide sequence ID" value="NZ_JAFLWW010000001.1"/>
</dbReference>
<keyword evidence="3" id="KW-1185">Reference proteome</keyword>
<protein>
    <submittedName>
        <fullName evidence="2">Helix-turn-helix transcriptional regulator</fullName>
    </submittedName>
</protein>
<dbReference type="SMART" id="SM00530">
    <property type="entry name" value="HTH_XRE"/>
    <property type="match status" value="1"/>
</dbReference>
<dbReference type="PROSITE" id="PS50943">
    <property type="entry name" value="HTH_CROC1"/>
    <property type="match status" value="1"/>
</dbReference>
<dbReference type="GO" id="GO:0003677">
    <property type="term" value="F:DNA binding"/>
    <property type="evidence" value="ECO:0007669"/>
    <property type="project" value="InterPro"/>
</dbReference>
<evidence type="ECO:0000313" key="3">
    <source>
        <dbReference type="Proteomes" id="UP001138921"/>
    </source>
</evidence>
<organism evidence="2 3">
    <name type="scientific">Aminobacter anthyllidis</name>
    <dbReference type="NCBI Taxonomy" id="1035067"/>
    <lineage>
        <taxon>Bacteria</taxon>
        <taxon>Pseudomonadati</taxon>
        <taxon>Pseudomonadota</taxon>
        <taxon>Alphaproteobacteria</taxon>
        <taxon>Hyphomicrobiales</taxon>
        <taxon>Phyllobacteriaceae</taxon>
        <taxon>Aminobacter</taxon>
    </lineage>
</organism>